<organism evidence="1 2">
    <name type="scientific">Clostridium oceanicum</name>
    <dbReference type="NCBI Taxonomy" id="1543"/>
    <lineage>
        <taxon>Bacteria</taxon>
        <taxon>Bacillati</taxon>
        <taxon>Bacillota</taxon>
        <taxon>Clostridia</taxon>
        <taxon>Eubacteriales</taxon>
        <taxon>Clostridiaceae</taxon>
        <taxon>Clostridium</taxon>
    </lineage>
</organism>
<evidence type="ECO:0000313" key="1">
    <source>
        <dbReference type="EMBL" id="GAA0746092.1"/>
    </source>
</evidence>
<accession>A0ABP3V0H3</accession>
<gene>
    <name evidence="1" type="ORF">GCM10008906_33260</name>
</gene>
<dbReference type="SUPFAM" id="SSF140500">
    <property type="entry name" value="BAS1536-like"/>
    <property type="match status" value="1"/>
</dbReference>
<dbReference type="Gene3D" id="4.10.280.10">
    <property type="entry name" value="Helix-loop-helix DNA-binding domain"/>
    <property type="match status" value="1"/>
</dbReference>
<name>A0ABP3V0H3_9CLOT</name>
<dbReference type="Proteomes" id="UP001501510">
    <property type="component" value="Unassembled WGS sequence"/>
</dbReference>
<proteinExistence type="predicted"/>
<dbReference type="InterPro" id="IPR018540">
    <property type="entry name" value="Spo0E-like"/>
</dbReference>
<dbReference type="Pfam" id="PF09388">
    <property type="entry name" value="SpoOE-like"/>
    <property type="match status" value="1"/>
</dbReference>
<dbReference type="RefSeq" id="WP_343763465.1">
    <property type="nucleotide sequence ID" value="NZ_BAAACG010000019.1"/>
</dbReference>
<dbReference type="InterPro" id="IPR036638">
    <property type="entry name" value="HLH_DNA-bd_sf"/>
</dbReference>
<comment type="caution">
    <text evidence="1">The sequence shown here is derived from an EMBL/GenBank/DDBJ whole genome shotgun (WGS) entry which is preliminary data.</text>
</comment>
<dbReference type="EMBL" id="BAAACG010000019">
    <property type="protein sequence ID" value="GAA0746092.1"/>
    <property type="molecule type" value="Genomic_DNA"/>
</dbReference>
<keyword evidence="2" id="KW-1185">Reference proteome</keyword>
<dbReference type="InterPro" id="IPR037208">
    <property type="entry name" value="Spo0E-like_sf"/>
</dbReference>
<reference evidence="2" key="1">
    <citation type="journal article" date="2019" name="Int. J. Syst. Evol. Microbiol.">
        <title>The Global Catalogue of Microorganisms (GCM) 10K type strain sequencing project: providing services to taxonomists for standard genome sequencing and annotation.</title>
        <authorList>
            <consortium name="The Broad Institute Genomics Platform"/>
            <consortium name="The Broad Institute Genome Sequencing Center for Infectious Disease"/>
            <person name="Wu L."/>
            <person name="Ma J."/>
        </authorList>
    </citation>
    <scope>NUCLEOTIDE SEQUENCE [LARGE SCALE GENOMIC DNA]</scope>
    <source>
        <strain evidence="2">JCM 1407</strain>
    </source>
</reference>
<sequence length="61" mass="7293">MDNNRLKILKLKITNKKQYLYNLISLYDLTNNKVVKCSKELDSLILEYESHEDKGDKFHYA</sequence>
<protein>
    <submittedName>
        <fullName evidence="1">Aspartyl-phosphate phosphatase Spo0E family protein</fullName>
    </submittedName>
</protein>
<evidence type="ECO:0000313" key="2">
    <source>
        <dbReference type="Proteomes" id="UP001501510"/>
    </source>
</evidence>